<dbReference type="Proteomes" id="UP000269041">
    <property type="component" value="Unassembled WGS sequence"/>
</dbReference>
<dbReference type="SUPFAM" id="SSF53098">
    <property type="entry name" value="Ribonuclease H-like"/>
    <property type="match status" value="1"/>
</dbReference>
<sequence length="152" mass="17406">MDRTNWQYGRANINILMLGICYKKRAIPVCWTLLDKKGNSNEKERIGLVSRFIRIFGTGRTDILLADREFVGGDWFRWLREHNIPFNIRIKKNAITTNSRGLDVDVDGLFYHLKPGEEQTLSGAHKLWDESIYLAGARLDDGELLIIATSAP</sequence>
<dbReference type="GO" id="GO:0003677">
    <property type="term" value="F:DNA binding"/>
    <property type="evidence" value="ECO:0007669"/>
    <property type="project" value="InterPro"/>
</dbReference>
<dbReference type="GO" id="GO:0004803">
    <property type="term" value="F:transposase activity"/>
    <property type="evidence" value="ECO:0007669"/>
    <property type="project" value="InterPro"/>
</dbReference>
<evidence type="ECO:0000313" key="2">
    <source>
        <dbReference type="EMBL" id="RSD32500.1"/>
    </source>
</evidence>
<reference evidence="2 3" key="1">
    <citation type="submission" date="2018-12" db="EMBL/GenBank/DDBJ databases">
        <title>Genomic taxonomy of the Vibrionaceae family.</title>
        <authorList>
            <person name="Gomez-Gil B."/>
            <person name="Enciso-Ibarra K."/>
        </authorList>
    </citation>
    <scope>NUCLEOTIDE SEQUENCE [LARGE SCALE GENOMIC DNA]</scope>
    <source>
        <strain evidence="2 3">CAIM 594</strain>
    </source>
</reference>
<dbReference type="GO" id="GO:0006313">
    <property type="term" value="P:DNA transposition"/>
    <property type="evidence" value="ECO:0007669"/>
    <property type="project" value="InterPro"/>
</dbReference>
<dbReference type="OrthoDB" id="1091931at2"/>
<evidence type="ECO:0000259" key="1">
    <source>
        <dbReference type="Pfam" id="PF01609"/>
    </source>
</evidence>
<evidence type="ECO:0000313" key="3">
    <source>
        <dbReference type="Proteomes" id="UP000269041"/>
    </source>
</evidence>
<organism evidence="2 3">
    <name type="scientific">Vibrio pectenicida</name>
    <dbReference type="NCBI Taxonomy" id="62763"/>
    <lineage>
        <taxon>Bacteria</taxon>
        <taxon>Pseudomonadati</taxon>
        <taxon>Pseudomonadota</taxon>
        <taxon>Gammaproteobacteria</taxon>
        <taxon>Vibrionales</taxon>
        <taxon>Vibrionaceae</taxon>
        <taxon>Vibrio</taxon>
    </lineage>
</organism>
<gene>
    <name evidence="2" type="ORF">EJA03_03315</name>
</gene>
<dbReference type="RefSeq" id="WP_125319824.1">
    <property type="nucleotide sequence ID" value="NZ_AP024889.1"/>
</dbReference>
<feature type="domain" description="Transposase IS4-like" evidence="1">
    <location>
        <begin position="13"/>
        <end position="99"/>
    </location>
</feature>
<protein>
    <recommendedName>
        <fullName evidence="1">Transposase IS4-like domain-containing protein</fullName>
    </recommendedName>
</protein>
<proteinExistence type="predicted"/>
<name>A0A427U738_9VIBR</name>
<accession>A0A427U738</accession>
<dbReference type="InterPro" id="IPR002559">
    <property type="entry name" value="Transposase_11"/>
</dbReference>
<dbReference type="Pfam" id="PF01609">
    <property type="entry name" value="DDE_Tnp_1"/>
    <property type="match status" value="1"/>
</dbReference>
<dbReference type="InterPro" id="IPR012337">
    <property type="entry name" value="RNaseH-like_sf"/>
</dbReference>
<dbReference type="EMBL" id="RSFA01000008">
    <property type="protein sequence ID" value="RSD32500.1"/>
    <property type="molecule type" value="Genomic_DNA"/>
</dbReference>
<keyword evidence="3" id="KW-1185">Reference proteome</keyword>
<comment type="caution">
    <text evidence="2">The sequence shown here is derived from an EMBL/GenBank/DDBJ whole genome shotgun (WGS) entry which is preliminary data.</text>
</comment>
<dbReference type="AlphaFoldDB" id="A0A427U738"/>